<organism evidence="1 2">
    <name type="scientific">Helianthus annuus</name>
    <name type="common">Common sunflower</name>
    <dbReference type="NCBI Taxonomy" id="4232"/>
    <lineage>
        <taxon>Eukaryota</taxon>
        <taxon>Viridiplantae</taxon>
        <taxon>Streptophyta</taxon>
        <taxon>Embryophyta</taxon>
        <taxon>Tracheophyta</taxon>
        <taxon>Spermatophyta</taxon>
        <taxon>Magnoliopsida</taxon>
        <taxon>eudicotyledons</taxon>
        <taxon>Gunneridae</taxon>
        <taxon>Pentapetalae</taxon>
        <taxon>asterids</taxon>
        <taxon>campanulids</taxon>
        <taxon>Asterales</taxon>
        <taxon>Asteraceae</taxon>
        <taxon>Asteroideae</taxon>
        <taxon>Heliantheae alliance</taxon>
        <taxon>Heliantheae</taxon>
        <taxon>Helianthus</taxon>
    </lineage>
</organism>
<dbReference type="Proteomes" id="UP000215914">
    <property type="component" value="Unassembled WGS sequence"/>
</dbReference>
<name>A0A9K3NX20_HELAN</name>
<keyword evidence="2" id="KW-1185">Reference proteome</keyword>
<reference evidence="1" key="2">
    <citation type="submission" date="2020-06" db="EMBL/GenBank/DDBJ databases">
        <title>Helianthus annuus Genome sequencing and assembly Release 2.</title>
        <authorList>
            <person name="Gouzy J."/>
            <person name="Langlade N."/>
            <person name="Munos S."/>
        </authorList>
    </citation>
    <scope>NUCLEOTIDE SEQUENCE</scope>
    <source>
        <tissue evidence="1">Leaves</tissue>
    </source>
</reference>
<comment type="caution">
    <text evidence="1">The sequence shown here is derived from an EMBL/GenBank/DDBJ whole genome shotgun (WGS) entry which is preliminary data.</text>
</comment>
<dbReference type="EMBL" id="MNCJ02000318">
    <property type="protein sequence ID" value="KAF5815225.1"/>
    <property type="molecule type" value="Genomic_DNA"/>
</dbReference>
<reference evidence="1" key="1">
    <citation type="journal article" date="2017" name="Nature">
        <title>The sunflower genome provides insights into oil metabolism, flowering and Asterid evolution.</title>
        <authorList>
            <person name="Badouin H."/>
            <person name="Gouzy J."/>
            <person name="Grassa C.J."/>
            <person name="Murat F."/>
            <person name="Staton S.E."/>
            <person name="Cottret L."/>
            <person name="Lelandais-Briere C."/>
            <person name="Owens G.L."/>
            <person name="Carrere S."/>
            <person name="Mayjonade B."/>
            <person name="Legrand L."/>
            <person name="Gill N."/>
            <person name="Kane N.C."/>
            <person name="Bowers J.E."/>
            <person name="Hubner S."/>
            <person name="Bellec A."/>
            <person name="Berard A."/>
            <person name="Berges H."/>
            <person name="Blanchet N."/>
            <person name="Boniface M.C."/>
            <person name="Brunel D."/>
            <person name="Catrice O."/>
            <person name="Chaidir N."/>
            <person name="Claudel C."/>
            <person name="Donnadieu C."/>
            <person name="Faraut T."/>
            <person name="Fievet G."/>
            <person name="Helmstetter N."/>
            <person name="King M."/>
            <person name="Knapp S.J."/>
            <person name="Lai Z."/>
            <person name="Le Paslier M.C."/>
            <person name="Lippi Y."/>
            <person name="Lorenzon L."/>
            <person name="Mandel J.R."/>
            <person name="Marage G."/>
            <person name="Marchand G."/>
            <person name="Marquand E."/>
            <person name="Bret-Mestries E."/>
            <person name="Morien E."/>
            <person name="Nambeesan S."/>
            <person name="Nguyen T."/>
            <person name="Pegot-Espagnet P."/>
            <person name="Pouilly N."/>
            <person name="Raftis F."/>
            <person name="Sallet E."/>
            <person name="Schiex T."/>
            <person name="Thomas J."/>
            <person name="Vandecasteele C."/>
            <person name="Vares D."/>
            <person name="Vear F."/>
            <person name="Vautrin S."/>
            <person name="Crespi M."/>
            <person name="Mangin B."/>
            <person name="Burke J.M."/>
            <person name="Salse J."/>
            <person name="Munos S."/>
            <person name="Vincourt P."/>
            <person name="Rieseberg L.H."/>
            <person name="Langlade N.B."/>
        </authorList>
    </citation>
    <scope>NUCLEOTIDE SEQUENCE</scope>
    <source>
        <tissue evidence="1">Leaves</tissue>
    </source>
</reference>
<evidence type="ECO:0000313" key="2">
    <source>
        <dbReference type="Proteomes" id="UP000215914"/>
    </source>
</evidence>
<sequence>MCVQIKEHPQQDQFQLQVSVEIEVLHLEQSCVQIKEHRPQYHEVSSYLQKPWASNEINLKNFLHEPC</sequence>
<gene>
    <name evidence="1" type="ORF">HanXRQr2_Chr03g0120701</name>
</gene>
<protein>
    <submittedName>
        <fullName evidence="1">Uncharacterized protein</fullName>
    </submittedName>
</protein>
<accession>A0A9K3NX20</accession>
<proteinExistence type="predicted"/>
<evidence type="ECO:0000313" key="1">
    <source>
        <dbReference type="EMBL" id="KAF5815225.1"/>
    </source>
</evidence>
<dbReference type="AlphaFoldDB" id="A0A9K3NX20"/>
<dbReference type="Gramene" id="mRNA:HanXRQr2_Chr03g0120701">
    <property type="protein sequence ID" value="mRNA:HanXRQr2_Chr03g0120701"/>
    <property type="gene ID" value="HanXRQr2_Chr03g0120701"/>
</dbReference>